<dbReference type="RefSeq" id="XP_037216650.1">
    <property type="nucleotide sequence ID" value="XM_037367256.1"/>
</dbReference>
<proteinExistence type="predicted"/>
<feature type="domain" description="CxC6 like cysteine cluster associated with KDZ" evidence="3">
    <location>
        <begin position="394"/>
        <end position="460"/>
    </location>
</feature>
<evidence type="ECO:0000259" key="2">
    <source>
        <dbReference type="Pfam" id="PF18718"/>
    </source>
</evidence>
<feature type="domain" description="CxC5 like cysteine cluster associated with KDZ" evidence="2">
    <location>
        <begin position="118"/>
        <end position="240"/>
    </location>
</feature>
<evidence type="ECO:0000256" key="1">
    <source>
        <dbReference type="SAM" id="MobiDB-lite"/>
    </source>
</evidence>
<dbReference type="EMBL" id="JACAZF010000009">
    <property type="protein sequence ID" value="KAF7295287.1"/>
    <property type="molecule type" value="Genomic_DNA"/>
</dbReference>
<keyword evidence="5" id="KW-1185">Reference proteome</keyword>
<dbReference type="GeneID" id="59349772"/>
<dbReference type="Proteomes" id="UP000636479">
    <property type="component" value="Unassembled WGS sequence"/>
</dbReference>
<organism evidence="4 5">
    <name type="scientific">Mycena indigotica</name>
    <dbReference type="NCBI Taxonomy" id="2126181"/>
    <lineage>
        <taxon>Eukaryota</taxon>
        <taxon>Fungi</taxon>
        <taxon>Dikarya</taxon>
        <taxon>Basidiomycota</taxon>
        <taxon>Agaricomycotina</taxon>
        <taxon>Agaricomycetes</taxon>
        <taxon>Agaricomycetidae</taxon>
        <taxon>Agaricales</taxon>
        <taxon>Marasmiineae</taxon>
        <taxon>Mycenaceae</taxon>
        <taxon>Mycena</taxon>
    </lineage>
</organism>
<feature type="region of interest" description="Disordered" evidence="1">
    <location>
        <begin position="479"/>
        <end position="500"/>
    </location>
</feature>
<dbReference type="InterPro" id="IPR040898">
    <property type="entry name" value="CxC6"/>
</dbReference>
<accession>A0A8H6SBI5</accession>
<sequence length="711" mass="81406">MLPPTVSIFLTFLQFYLPKEFSLQRALYITSALITAYPLFRLHQNQRREPYQKQRTAWLTSLKEIIREACGSHHEHPDFPPEHPDVSVEVASKLSGEIDSLYRILGIDDTTSMNFPEPPILLCTVRLHCVFCADNFHPRTLRRYKKPMTVRVLDRDFNWKTATLFVAYCIKCESEYYPDRITYRPPGTSFQRKQRLESDANYLRVSKHGVWIHRRIAVAQEKALLRFHVGWSTFSEWLNDIVPTKTAITARQSQRLYQEHFSRRLLSAHDLIEEFAVPAHSTANVLSESVRDAIGKNGGVVAGAMDHGCLDCTHLKRYHSDLNDIELGVLSGDEEAIVGIEPQHSQVHSDTEPLMEGPHSPAPEVATIPSGLARFPAQQQRIPGSKRGYVRMAVMDGKTITHRICAVKECENPLTNYRNGRFCKHHLDRSDLCGIASCGLHVSEPGALTCASATHKMWYQKYLTRFRLSFTGVRRIIRRQENQANTSNNHSGPGDTRIRPDLPELDGILGMDVEHTFRARTTYCLQTVQWACGCPVGWGKVFVGETPSRVWRILDAIWADYPDHRPSFLAYDDACSLLRHIVTQDRNNLWITGTKLIVDAWHYINHQATDLLCRVWCNPAPSNSSQPDLITVQTDEQGHPHLTRAFNTETAEQLNAWLNGFEAQLRQMSDVNYDFCVHVLMMLYKEEVERKVSKRSRELDEIFWASVNSTE</sequence>
<name>A0A8H6SBI5_9AGAR</name>
<gene>
    <name evidence="4" type="ORF">MIND_01067900</name>
</gene>
<dbReference type="OrthoDB" id="2527272at2759"/>
<reference evidence="4" key="1">
    <citation type="submission" date="2020-05" db="EMBL/GenBank/DDBJ databases">
        <title>Mycena genomes resolve the evolution of fungal bioluminescence.</title>
        <authorList>
            <person name="Tsai I.J."/>
        </authorList>
    </citation>
    <scope>NUCLEOTIDE SEQUENCE</scope>
    <source>
        <strain evidence="4">171206Taipei</strain>
    </source>
</reference>
<feature type="compositionally biased region" description="Polar residues" evidence="1">
    <location>
        <begin position="482"/>
        <end position="491"/>
    </location>
</feature>
<evidence type="ECO:0008006" key="6">
    <source>
        <dbReference type="Google" id="ProtNLM"/>
    </source>
</evidence>
<evidence type="ECO:0000313" key="5">
    <source>
        <dbReference type="Proteomes" id="UP000636479"/>
    </source>
</evidence>
<evidence type="ECO:0000259" key="3">
    <source>
        <dbReference type="Pfam" id="PF18721"/>
    </source>
</evidence>
<evidence type="ECO:0000313" key="4">
    <source>
        <dbReference type="EMBL" id="KAF7295287.1"/>
    </source>
</evidence>
<dbReference type="Pfam" id="PF18718">
    <property type="entry name" value="CxC5"/>
    <property type="match status" value="1"/>
</dbReference>
<protein>
    <recommendedName>
        <fullName evidence="6">CxC5 like cysteine cluster associated with KDZ domain-containing protein</fullName>
    </recommendedName>
</protein>
<dbReference type="AlphaFoldDB" id="A0A8H6SBI5"/>
<dbReference type="InterPro" id="IPR041539">
    <property type="entry name" value="CxC5"/>
</dbReference>
<dbReference type="Pfam" id="PF18721">
    <property type="entry name" value="CxC6"/>
    <property type="match status" value="1"/>
</dbReference>
<comment type="caution">
    <text evidence="4">The sequence shown here is derived from an EMBL/GenBank/DDBJ whole genome shotgun (WGS) entry which is preliminary data.</text>
</comment>